<accession>A0AAU9NQX6</accession>
<proteinExistence type="predicted"/>
<evidence type="ECO:0000313" key="1">
    <source>
        <dbReference type="EMBL" id="CAH1440256.1"/>
    </source>
</evidence>
<reference evidence="1 2" key="1">
    <citation type="submission" date="2022-01" db="EMBL/GenBank/DDBJ databases">
        <authorList>
            <person name="Xiong W."/>
            <person name="Schranz E."/>
        </authorList>
    </citation>
    <scope>NUCLEOTIDE SEQUENCE [LARGE SCALE GENOMIC DNA]</scope>
</reference>
<protein>
    <submittedName>
        <fullName evidence="1">Uncharacterized protein</fullName>
    </submittedName>
</protein>
<keyword evidence="2" id="KW-1185">Reference proteome</keyword>
<organism evidence="1 2">
    <name type="scientific">Lactuca virosa</name>
    <dbReference type="NCBI Taxonomy" id="75947"/>
    <lineage>
        <taxon>Eukaryota</taxon>
        <taxon>Viridiplantae</taxon>
        <taxon>Streptophyta</taxon>
        <taxon>Embryophyta</taxon>
        <taxon>Tracheophyta</taxon>
        <taxon>Spermatophyta</taxon>
        <taxon>Magnoliopsida</taxon>
        <taxon>eudicotyledons</taxon>
        <taxon>Gunneridae</taxon>
        <taxon>Pentapetalae</taxon>
        <taxon>asterids</taxon>
        <taxon>campanulids</taxon>
        <taxon>Asterales</taxon>
        <taxon>Asteraceae</taxon>
        <taxon>Cichorioideae</taxon>
        <taxon>Cichorieae</taxon>
        <taxon>Lactucinae</taxon>
        <taxon>Lactuca</taxon>
    </lineage>
</organism>
<dbReference type="EMBL" id="CAKMRJ010005412">
    <property type="protein sequence ID" value="CAH1440256.1"/>
    <property type="molecule type" value="Genomic_DNA"/>
</dbReference>
<sequence length="67" mass="7803">MSDIVTPQPLFQIQTIPFSLRYHRYQNPQKTQSEKSNSTITDSRICHLKSEIQGEIGNRVVDARDRE</sequence>
<dbReference type="AlphaFoldDB" id="A0AAU9NQX6"/>
<gene>
    <name evidence="1" type="ORF">LVIROSA_LOCUS26403</name>
</gene>
<evidence type="ECO:0000313" key="2">
    <source>
        <dbReference type="Proteomes" id="UP001157418"/>
    </source>
</evidence>
<comment type="caution">
    <text evidence="1">The sequence shown here is derived from an EMBL/GenBank/DDBJ whole genome shotgun (WGS) entry which is preliminary data.</text>
</comment>
<name>A0AAU9NQX6_9ASTR</name>
<dbReference type="Proteomes" id="UP001157418">
    <property type="component" value="Unassembled WGS sequence"/>
</dbReference>